<dbReference type="EC" id="2.4.1.250" evidence="2"/>
<keyword evidence="2" id="KW-0808">Transferase</keyword>
<dbReference type="SUPFAM" id="SSF53756">
    <property type="entry name" value="UDP-Glycosyltransferase/glycogen phosphorylase"/>
    <property type="match status" value="1"/>
</dbReference>
<comment type="caution">
    <text evidence="2">The sequence shown here is derived from an EMBL/GenBank/DDBJ whole genome shotgun (WGS) entry which is preliminary data.</text>
</comment>
<name>A0A645EVW5_9ZZZZ</name>
<proteinExistence type="predicted"/>
<dbReference type="AlphaFoldDB" id="A0A645EVW5"/>
<accession>A0A645EVW5</accession>
<dbReference type="GO" id="GO:0102710">
    <property type="term" value="F:D-inositol-3-phosphate glycosyltransferase activity"/>
    <property type="evidence" value="ECO:0007669"/>
    <property type="project" value="UniProtKB-EC"/>
</dbReference>
<dbReference type="Gene3D" id="3.40.50.2000">
    <property type="entry name" value="Glycogen Phosphorylase B"/>
    <property type="match status" value="1"/>
</dbReference>
<feature type="domain" description="Glycosyl transferase family 1" evidence="1">
    <location>
        <begin position="3"/>
        <end position="162"/>
    </location>
</feature>
<reference evidence="2" key="1">
    <citation type="submission" date="2019-08" db="EMBL/GenBank/DDBJ databases">
        <authorList>
            <person name="Kucharzyk K."/>
            <person name="Murdoch R.W."/>
            <person name="Higgins S."/>
            <person name="Loffler F."/>
        </authorList>
    </citation>
    <scope>NUCLEOTIDE SEQUENCE</scope>
</reference>
<gene>
    <name evidence="2" type="primary">mshA_113</name>
    <name evidence="2" type="ORF">SDC9_152599</name>
</gene>
<dbReference type="PANTHER" id="PTHR12526">
    <property type="entry name" value="GLYCOSYLTRANSFERASE"/>
    <property type="match status" value="1"/>
</dbReference>
<organism evidence="2">
    <name type="scientific">bioreactor metagenome</name>
    <dbReference type="NCBI Taxonomy" id="1076179"/>
    <lineage>
        <taxon>unclassified sequences</taxon>
        <taxon>metagenomes</taxon>
        <taxon>ecological metagenomes</taxon>
    </lineage>
</organism>
<evidence type="ECO:0000259" key="1">
    <source>
        <dbReference type="Pfam" id="PF00534"/>
    </source>
</evidence>
<dbReference type="Pfam" id="PF00534">
    <property type="entry name" value="Glycos_transf_1"/>
    <property type="match status" value="1"/>
</dbReference>
<protein>
    <submittedName>
        <fullName evidence="2">D-inositol-3-phosphate glycosyltransferase</fullName>
        <ecNumber evidence="2">2.4.1.250</ecNumber>
    </submittedName>
</protein>
<dbReference type="InterPro" id="IPR001296">
    <property type="entry name" value="Glyco_trans_1"/>
</dbReference>
<sequence>MQKSLALPDHAKVALMFGYHYEGKGVDLAVEAVRLLRERQAVPLYLAIVLSSRREEVQARICSQLGLPALPDWVRLLPPREDVATYYHMADVFLSPSRQEGFCYALVEAAYCMTPVLASAIDAQKDLALPQGAFFPPQDAEALSRAIGRTLDIPCSPERAEALADARKRVVESYSLARWAERVAAVYDEILPRD</sequence>
<dbReference type="CDD" id="cd03801">
    <property type="entry name" value="GT4_PimA-like"/>
    <property type="match status" value="1"/>
</dbReference>
<evidence type="ECO:0000313" key="2">
    <source>
        <dbReference type="EMBL" id="MPN05349.1"/>
    </source>
</evidence>
<dbReference type="EMBL" id="VSSQ01051263">
    <property type="protein sequence ID" value="MPN05349.1"/>
    <property type="molecule type" value="Genomic_DNA"/>
</dbReference>
<keyword evidence="2" id="KW-0328">Glycosyltransferase</keyword>